<dbReference type="GO" id="GO:0044341">
    <property type="term" value="P:sodium-dependent phosphate transport"/>
    <property type="evidence" value="ECO:0007669"/>
    <property type="project" value="InterPro"/>
</dbReference>
<feature type="transmembrane region" description="Helical" evidence="6">
    <location>
        <begin position="263"/>
        <end position="281"/>
    </location>
</feature>
<evidence type="ECO:0000256" key="3">
    <source>
        <dbReference type="ARBA" id="ARBA00022692"/>
    </source>
</evidence>
<keyword evidence="8" id="KW-1185">Reference proteome</keyword>
<keyword evidence="2" id="KW-1003">Cell membrane</keyword>
<proteinExistence type="predicted"/>
<feature type="transmembrane region" description="Helical" evidence="6">
    <location>
        <begin position="83"/>
        <end position="109"/>
    </location>
</feature>
<gene>
    <name evidence="7" type="ORF">CQ405_02330</name>
</gene>
<name>A0A2P8R270_9BACT</name>
<feature type="transmembrane region" description="Helical" evidence="6">
    <location>
        <begin position="302"/>
        <end position="325"/>
    </location>
</feature>
<evidence type="ECO:0000256" key="2">
    <source>
        <dbReference type="ARBA" id="ARBA00022475"/>
    </source>
</evidence>
<dbReference type="PANTHER" id="PTHR10010:SF46">
    <property type="entry name" value="SODIUM-DEPENDENT PHOSPHATE TRANSPORT PROTEIN 2B"/>
    <property type="match status" value="1"/>
</dbReference>
<evidence type="ECO:0000256" key="5">
    <source>
        <dbReference type="ARBA" id="ARBA00023136"/>
    </source>
</evidence>
<reference evidence="8" key="1">
    <citation type="submission" date="2017-10" db="EMBL/GenBank/DDBJ databases">
        <title>Campylobacter species from seals.</title>
        <authorList>
            <person name="Gilbert M.J."/>
            <person name="Zomer A.L."/>
            <person name="Timmerman A.J."/>
            <person name="Duim B."/>
            <person name="Wagenaar J.A."/>
        </authorList>
    </citation>
    <scope>NUCLEOTIDE SEQUENCE [LARGE SCALE GENOMIC DNA]</scope>
    <source>
        <strain evidence="8">17S00004-5</strain>
    </source>
</reference>
<dbReference type="EMBL" id="PDHH01000002">
    <property type="protein sequence ID" value="PSM52587.1"/>
    <property type="molecule type" value="Genomic_DNA"/>
</dbReference>
<feature type="transmembrane region" description="Helical" evidence="6">
    <location>
        <begin position="129"/>
        <end position="146"/>
    </location>
</feature>
<feature type="transmembrane region" description="Helical" evidence="6">
    <location>
        <begin position="195"/>
        <end position="222"/>
    </location>
</feature>
<comment type="subcellular location">
    <subcellularLocation>
        <location evidence="1">Cell membrane</location>
        <topology evidence="1">Multi-pass membrane protein</topology>
    </subcellularLocation>
</comment>
<feature type="transmembrane region" description="Helical" evidence="6">
    <location>
        <begin position="27"/>
        <end position="45"/>
    </location>
</feature>
<dbReference type="Proteomes" id="UP000240535">
    <property type="component" value="Unassembled WGS sequence"/>
</dbReference>
<comment type="caution">
    <text evidence="7">The sequence shown here is derived from an EMBL/GenBank/DDBJ whole genome shotgun (WGS) entry which is preliminary data.</text>
</comment>
<sequence length="607" mass="67787">MLKRIFLPSIVIVLAYALWVNENFKVITFGVAIFLFGMVTLERGFKLFSGGALENILEKSTNKLYKSLSFGIITTTLMQSSSLISVLTISFLGAGLISLYQGIGIILGANIGTTTGAWLMALYGFKVDLMAYSMPVLIFGILFIFLRGKSLNGFGYILIGLGFLLFGIAYMKDGFEVFKDAIDLTKFAIPGLKGAIVFASIGVLATVIMQSSHATLIITLAALATNQITYDNSLALTIGANIGTTVTAIIGSFTSGIEGRRLAGAHFIFNVLTGIIAILILEELKFLTDKISYILSISDSDLMLKLAVFNTVFKVLGVIIFIPFLNKLILFLNTIFKEKNFSVKNIENIKFLNDEALEIPLAAITVLKKETEHLYHIAFKIISKGLSLNEDNVLSNMRSYDVIVAGPKNDGVVIDEAYMLGVQHIYDSILEFSTKAQLNANSDDIQKIYAIKLANRHIISAIKATRNLEKHMKLYTCSQNEYIKKYYNSMRKRLIKILRAINILLTADNRERQIRYFKKITKYISKAETLTNKRLNIEIRENRITNIMATDLISDNIYVQDIANNLFSVVKILFINDRSDIEKEKMDSKSEILKEDVLVVKDVKNSI</sequence>
<feature type="transmembrane region" description="Helical" evidence="6">
    <location>
        <begin position="153"/>
        <end position="171"/>
    </location>
</feature>
<evidence type="ECO:0000256" key="1">
    <source>
        <dbReference type="ARBA" id="ARBA00004651"/>
    </source>
</evidence>
<evidence type="ECO:0000313" key="7">
    <source>
        <dbReference type="EMBL" id="PSM52587.1"/>
    </source>
</evidence>
<dbReference type="AlphaFoldDB" id="A0A2P8R270"/>
<evidence type="ECO:0000256" key="6">
    <source>
        <dbReference type="SAM" id="Phobius"/>
    </source>
</evidence>
<feature type="transmembrane region" description="Helical" evidence="6">
    <location>
        <begin position="234"/>
        <end position="257"/>
    </location>
</feature>
<dbReference type="GO" id="GO:0005436">
    <property type="term" value="F:sodium:phosphate symporter activity"/>
    <property type="evidence" value="ECO:0007669"/>
    <property type="project" value="InterPro"/>
</dbReference>
<keyword evidence="3 6" id="KW-0812">Transmembrane</keyword>
<dbReference type="PANTHER" id="PTHR10010">
    <property type="entry name" value="SOLUTE CARRIER FAMILY 34 SODIUM PHOSPHATE , MEMBER 2-RELATED"/>
    <property type="match status" value="1"/>
</dbReference>
<dbReference type="Pfam" id="PF02690">
    <property type="entry name" value="Na_Pi_cotrans"/>
    <property type="match status" value="2"/>
</dbReference>
<dbReference type="OrthoDB" id="9763003at2"/>
<dbReference type="RefSeq" id="WP_106870214.1">
    <property type="nucleotide sequence ID" value="NZ_CP053841.1"/>
</dbReference>
<keyword evidence="4 6" id="KW-1133">Transmembrane helix</keyword>
<keyword evidence="5 6" id="KW-0472">Membrane</keyword>
<protein>
    <submittedName>
        <fullName evidence="7">Sodium:phosphate symporter</fullName>
    </submittedName>
</protein>
<dbReference type="InterPro" id="IPR003841">
    <property type="entry name" value="Na/Pi_transpt"/>
</dbReference>
<accession>A0A2P8R270</accession>
<evidence type="ECO:0000313" key="8">
    <source>
        <dbReference type="Proteomes" id="UP000240535"/>
    </source>
</evidence>
<dbReference type="GO" id="GO:0005886">
    <property type="term" value="C:plasma membrane"/>
    <property type="evidence" value="ECO:0007669"/>
    <property type="project" value="UniProtKB-SubCell"/>
</dbReference>
<evidence type="ECO:0000256" key="4">
    <source>
        <dbReference type="ARBA" id="ARBA00022989"/>
    </source>
</evidence>
<organism evidence="7 8">
    <name type="scientific">Campylobacter blaseri</name>
    <dbReference type="NCBI Taxonomy" id="2042961"/>
    <lineage>
        <taxon>Bacteria</taxon>
        <taxon>Pseudomonadati</taxon>
        <taxon>Campylobacterota</taxon>
        <taxon>Epsilonproteobacteria</taxon>
        <taxon>Campylobacterales</taxon>
        <taxon>Campylobacteraceae</taxon>
        <taxon>Campylobacter</taxon>
    </lineage>
</organism>
<dbReference type="NCBIfam" id="NF037997">
    <property type="entry name" value="Na_Pi_symport"/>
    <property type="match status" value="1"/>
</dbReference>